<organism evidence="7 8">
    <name type="scientific">Bdellovibrio bacteriovorus</name>
    <dbReference type="NCBI Taxonomy" id="959"/>
    <lineage>
        <taxon>Bacteria</taxon>
        <taxon>Pseudomonadati</taxon>
        <taxon>Bdellovibrionota</taxon>
        <taxon>Bdellovibrionia</taxon>
        <taxon>Bdellovibrionales</taxon>
        <taxon>Pseudobdellovibrionaceae</taxon>
        <taxon>Bdellovibrio</taxon>
    </lineage>
</organism>
<dbReference type="InterPro" id="IPR051310">
    <property type="entry name" value="MCP_chemotaxis"/>
</dbReference>
<evidence type="ECO:0000256" key="2">
    <source>
        <dbReference type="ARBA" id="ARBA00029447"/>
    </source>
</evidence>
<dbReference type="PROSITE" id="PS50111">
    <property type="entry name" value="CHEMOTAXIS_TRANSDUC_2"/>
    <property type="match status" value="1"/>
</dbReference>
<dbReference type="GO" id="GO:0005886">
    <property type="term" value="C:plasma membrane"/>
    <property type="evidence" value="ECO:0007669"/>
    <property type="project" value="TreeGrafter"/>
</dbReference>
<dbReference type="InterPro" id="IPR004090">
    <property type="entry name" value="Chemotax_Me-accpt_rcpt"/>
</dbReference>
<gene>
    <name evidence="7" type="ORF">AZI85_16160</name>
</gene>
<evidence type="ECO:0000256" key="4">
    <source>
        <dbReference type="SAM" id="MobiDB-lite"/>
    </source>
</evidence>
<keyword evidence="3" id="KW-0807">Transducer</keyword>
<dbReference type="Gene3D" id="1.10.287.950">
    <property type="entry name" value="Methyl-accepting chemotaxis protein"/>
    <property type="match status" value="1"/>
</dbReference>
<dbReference type="EMBL" id="LUKF01000006">
    <property type="protein sequence ID" value="KYG69784.1"/>
    <property type="molecule type" value="Genomic_DNA"/>
</dbReference>
<dbReference type="InterPro" id="IPR024478">
    <property type="entry name" value="HlyB_4HB_MCP"/>
</dbReference>
<feature type="compositionally biased region" description="Basic and acidic residues" evidence="4">
    <location>
        <begin position="512"/>
        <end position="521"/>
    </location>
</feature>
<dbReference type="Pfam" id="PF00015">
    <property type="entry name" value="MCPsignal"/>
    <property type="match status" value="1"/>
</dbReference>
<keyword evidence="1" id="KW-0488">Methylation</keyword>
<dbReference type="GO" id="GO:0007165">
    <property type="term" value="P:signal transduction"/>
    <property type="evidence" value="ECO:0007669"/>
    <property type="project" value="UniProtKB-KW"/>
</dbReference>
<evidence type="ECO:0000256" key="1">
    <source>
        <dbReference type="ARBA" id="ARBA00022481"/>
    </source>
</evidence>
<dbReference type="PRINTS" id="PR00260">
    <property type="entry name" value="CHEMTRNSDUCR"/>
</dbReference>
<dbReference type="Pfam" id="PF12729">
    <property type="entry name" value="4HB_MCP_1"/>
    <property type="match status" value="1"/>
</dbReference>
<protein>
    <submittedName>
        <fullName evidence="7">Chemotaxis protein</fullName>
    </submittedName>
</protein>
<feature type="transmembrane region" description="Helical" evidence="5">
    <location>
        <begin position="201"/>
        <end position="222"/>
    </location>
</feature>
<dbReference type="SMART" id="SM00283">
    <property type="entry name" value="MA"/>
    <property type="match status" value="1"/>
</dbReference>
<evidence type="ECO:0000256" key="5">
    <source>
        <dbReference type="SAM" id="Phobius"/>
    </source>
</evidence>
<dbReference type="InterPro" id="IPR004089">
    <property type="entry name" value="MCPsignal_dom"/>
</dbReference>
<proteinExistence type="inferred from homology"/>
<dbReference type="RefSeq" id="WP_063243138.1">
    <property type="nucleotide sequence ID" value="NZ_LUKF01000006.1"/>
</dbReference>
<dbReference type="PANTHER" id="PTHR43531:SF14">
    <property type="entry name" value="METHYL-ACCEPTING CHEMOTAXIS PROTEIN I-RELATED"/>
    <property type="match status" value="1"/>
</dbReference>
<evidence type="ECO:0000313" key="7">
    <source>
        <dbReference type="EMBL" id="KYG69784.1"/>
    </source>
</evidence>
<dbReference type="Proteomes" id="UP000075391">
    <property type="component" value="Unassembled WGS sequence"/>
</dbReference>
<comment type="similarity">
    <text evidence="2">Belongs to the methyl-accepting chemotaxis (MCP) protein family.</text>
</comment>
<dbReference type="AlphaFoldDB" id="A0A150WTK2"/>
<keyword evidence="5" id="KW-0472">Membrane</keyword>
<dbReference type="SUPFAM" id="SSF58104">
    <property type="entry name" value="Methyl-accepting chemotaxis protein (MCP) signaling domain"/>
    <property type="match status" value="1"/>
</dbReference>
<feature type="domain" description="Methyl-accepting transducer" evidence="6">
    <location>
        <begin position="238"/>
        <end position="467"/>
    </location>
</feature>
<feature type="transmembrane region" description="Helical" evidence="5">
    <location>
        <begin position="17"/>
        <end position="36"/>
    </location>
</feature>
<dbReference type="CDD" id="cd11386">
    <property type="entry name" value="MCP_signal"/>
    <property type="match status" value="1"/>
</dbReference>
<evidence type="ECO:0000259" key="6">
    <source>
        <dbReference type="PROSITE" id="PS50111"/>
    </source>
</evidence>
<keyword evidence="5" id="KW-1133">Transmembrane helix</keyword>
<reference evidence="7 8" key="1">
    <citation type="submission" date="2016-03" db="EMBL/GenBank/DDBJ databases">
        <authorList>
            <person name="Ploux O."/>
        </authorList>
    </citation>
    <scope>NUCLEOTIDE SEQUENCE [LARGE SCALE GENOMIC DNA]</scope>
    <source>
        <strain evidence="7 8">BER2</strain>
    </source>
</reference>
<evidence type="ECO:0000256" key="3">
    <source>
        <dbReference type="PROSITE-ProRule" id="PRU00284"/>
    </source>
</evidence>
<name>A0A150WTK2_BDEBC</name>
<dbReference type="GO" id="GO:0004888">
    <property type="term" value="F:transmembrane signaling receptor activity"/>
    <property type="evidence" value="ECO:0007669"/>
    <property type="project" value="InterPro"/>
</dbReference>
<accession>A0A150WTK2</accession>
<sequence length="552" mass="59482">MNSGKLGSWFKGLRGKLFLSAMLPVLAFAVLTGISLTSMSHLGDMLTDAYTDVIPNMDGLGRIGMQRARIGYFIWASLANNHDKKSRDNFIKKAKEAFADFKEGQAYYESTRLDEEEQKNYAKAREVKEQFYTLTENMIAGLEKNTPEDDAKVHTAMNGGEWHILALHTQAAIATNMELYNKRSFENNKLQKERRAFETQLLLLIAGFCATAMFGLLMWIAYRVSNTVSGIAAGLDESGSQVASAITQLSAAGQTLSEASTEAAASLEETVASLEEMSSMVKMNSDNAKQAAALSQSSKDAAEHGQQEIHHLIESMRDISSSSKKIEEIISVIDDIAFQTNLLALNASVEAARAGEHGKGFAVVAEAVRTLAQRSAVAAKDINGLIKESVEKVEKGSTIADRSGEVLSNIVNSVKKVADLNNEISAASGEQTTGIQQISRAMNQLDQSSQSNAASSEEVAASAEEINAQALNMKKMVENLNAVILGSSDGPSVKPTHHKTVAKKDAKVLSFQEKKSSDKAVRPVGKKSQAASSVIPFDDDGPTRKVGTTDGF</sequence>
<feature type="region of interest" description="Disordered" evidence="4">
    <location>
        <begin position="512"/>
        <end position="552"/>
    </location>
</feature>
<comment type="caution">
    <text evidence="7">The sequence shown here is derived from an EMBL/GenBank/DDBJ whole genome shotgun (WGS) entry which is preliminary data.</text>
</comment>
<dbReference type="PANTHER" id="PTHR43531">
    <property type="entry name" value="PROTEIN ICFG"/>
    <property type="match status" value="1"/>
</dbReference>
<evidence type="ECO:0000313" key="8">
    <source>
        <dbReference type="Proteomes" id="UP000075391"/>
    </source>
</evidence>
<dbReference type="GO" id="GO:0006935">
    <property type="term" value="P:chemotaxis"/>
    <property type="evidence" value="ECO:0007669"/>
    <property type="project" value="InterPro"/>
</dbReference>
<keyword evidence="5" id="KW-0812">Transmembrane</keyword>
<dbReference type="OrthoDB" id="9765776at2"/>